<comment type="caution">
    <text evidence="2">The sequence shown here is derived from an EMBL/GenBank/DDBJ whole genome shotgun (WGS) entry which is preliminary data.</text>
</comment>
<sequence length="135" mass="14853">MKSMYTWTQSLFLAGSMLFSSLSFAGTSDITLTWDVVSHATHYQIEKDVDGAWVIQTDQPISGNQITINDLESGEQKFRVSGCVEELDVAIHCGDAVADYAEGTFTLQDFLQRRVIFIHTDLLGSPAAETQGVSQ</sequence>
<proteinExistence type="predicted"/>
<dbReference type="EMBL" id="BAEO01000031">
    <property type="protein sequence ID" value="GAC19583.1"/>
    <property type="molecule type" value="Genomic_DNA"/>
</dbReference>
<name>K6YSB3_9ALTE</name>
<dbReference type="Proteomes" id="UP000006327">
    <property type="component" value="Unassembled WGS sequence"/>
</dbReference>
<accession>K6YSB3</accession>
<dbReference type="AlphaFoldDB" id="K6YSB3"/>
<dbReference type="STRING" id="493475.GARC_2617"/>
<dbReference type="Gene3D" id="2.60.40.10">
    <property type="entry name" value="Immunoglobulins"/>
    <property type="match status" value="1"/>
</dbReference>
<feature type="signal peptide" evidence="1">
    <location>
        <begin position="1"/>
        <end position="25"/>
    </location>
</feature>
<protein>
    <submittedName>
        <fullName evidence="2">Uncharacterized protein</fullName>
    </submittedName>
</protein>
<reference evidence="2 3" key="1">
    <citation type="journal article" date="2017" name="Antonie Van Leeuwenhoek">
        <title>Rhizobium rhizosphaerae sp. nov., a novel species isolated from rice rhizosphere.</title>
        <authorList>
            <person name="Zhao J.J."/>
            <person name="Zhang J."/>
            <person name="Zhang R.J."/>
            <person name="Zhang C.W."/>
            <person name="Yin H.Q."/>
            <person name="Zhang X.X."/>
        </authorList>
    </citation>
    <scope>NUCLEOTIDE SEQUENCE [LARGE SCALE GENOMIC DNA]</scope>
    <source>
        <strain evidence="2 3">BSs20135</strain>
    </source>
</reference>
<keyword evidence="3" id="KW-1185">Reference proteome</keyword>
<dbReference type="InterPro" id="IPR013783">
    <property type="entry name" value="Ig-like_fold"/>
</dbReference>
<evidence type="ECO:0000313" key="3">
    <source>
        <dbReference type="Proteomes" id="UP000006327"/>
    </source>
</evidence>
<keyword evidence="1" id="KW-0732">Signal</keyword>
<organism evidence="2 3">
    <name type="scientific">Paraglaciecola arctica BSs20135</name>
    <dbReference type="NCBI Taxonomy" id="493475"/>
    <lineage>
        <taxon>Bacteria</taxon>
        <taxon>Pseudomonadati</taxon>
        <taxon>Pseudomonadota</taxon>
        <taxon>Gammaproteobacteria</taxon>
        <taxon>Alteromonadales</taxon>
        <taxon>Alteromonadaceae</taxon>
        <taxon>Paraglaciecola</taxon>
    </lineage>
</organism>
<evidence type="ECO:0000256" key="1">
    <source>
        <dbReference type="SAM" id="SignalP"/>
    </source>
</evidence>
<evidence type="ECO:0000313" key="2">
    <source>
        <dbReference type="EMBL" id="GAC19583.1"/>
    </source>
</evidence>
<feature type="chain" id="PRO_5003897683" evidence="1">
    <location>
        <begin position="26"/>
        <end position="135"/>
    </location>
</feature>
<gene>
    <name evidence="2" type="ORF">GARC_2617</name>
</gene>